<gene>
    <name evidence="2" type="ORF">HG15A2_39050</name>
</gene>
<dbReference type="KEGG" id="amob:HG15A2_39050"/>
<name>A0A517N0A9_9BACT</name>
<feature type="chain" id="PRO_5022003720" evidence="1">
    <location>
        <begin position="23"/>
        <end position="400"/>
    </location>
</feature>
<keyword evidence="3" id="KW-1185">Reference proteome</keyword>
<evidence type="ECO:0000256" key="1">
    <source>
        <dbReference type="SAM" id="SignalP"/>
    </source>
</evidence>
<feature type="signal peptide" evidence="1">
    <location>
        <begin position="1"/>
        <end position="22"/>
    </location>
</feature>
<proteinExistence type="predicted"/>
<dbReference type="Proteomes" id="UP000319852">
    <property type="component" value="Chromosome"/>
</dbReference>
<dbReference type="PROSITE" id="PS51257">
    <property type="entry name" value="PROKAR_LIPOPROTEIN"/>
    <property type="match status" value="1"/>
</dbReference>
<evidence type="ECO:0000313" key="2">
    <source>
        <dbReference type="EMBL" id="QDT00567.1"/>
    </source>
</evidence>
<dbReference type="AlphaFoldDB" id="A0A517N0A9"/>
<protein>
    <submittedName>
        <fullName evidence="2">Uncharacterized protein</fullName>
    </submittedName>
</protein>
<dbReference type="NCBIfam" id="TIGR01451">
    <property type="entry name" value="B_ant_repeat"/>
    <property type="match status" value="1"/>
</dbReference>
<dbReference type="InterPro" id="IPR047589">
    <property type="entry name" value="DUF11_rpt"/>
</dbReference>
<accession>A0A517N0A9</accession>
<evidence type="ECO:0000313" key="3">
    <source>
        <dbReference type="Proteomes" id="UP000319852"/>
    </source>
</evidence>
<dbReference type="EMBL" id="CP036263">
    <property type="protein sequence ID" value="QDT00567.1"/>
    <property type="molecule type" value="Genomic_DNA"/>
</dbReference>
<sequence precursor="true">MPSWLRYTVIAVATLMMCSCQAALDSAALGGSVIGGNSIDKALLRGQSPETSDRRIPKQLPSSLTSAQLASASEPIADCPVDTGCACCSSCRTGDGAAGPGDEYLCDGGDKGNPASVRADWTVDGLGQEDTVAHYDTVDGRTVVTPSNQVCIYAPRFGAIRRVIDLRAYARIDAPHGAIQDQSLVRIDENQGALISLNQTEPTIDRLNLPPSLLKERDRARATERVRRVGQVLGRLQPYADIQVVSTGEMSQSQGPLVGRASLAAIAWTGNQAAQVTIGRVIAHAEVGLRQPGVVYQMREPNSPKLRLLKLASTDHARPGEEVEFTLRFDNIGDRVMGNVTIVDNLTTRLEYIEGSQKSTVEADFKTQPNVQGSLVVRWEIVEPLEPGDGGVIQFKCRVR</sequence>
<organism evidence="2 3">
    <name type="scientific">Adhaeretor mobilis</name>
    <dbReference type="NCBI Taxonomy" id="1930276"/>
    <lineage>
        <taxon>Bacteria</taxon>
        <taxon>Pseudomonadati</taxon>
        <taxon>Planctomycetota</taxon>
        <taxon>Planctomycetia</taxon>
        <taxon>Pirellulales</taxon>
        <taxon>Lacipirellulaceae</taxon>
        <taxon>Adhaeretor</taxon>
    </lineage>
</organism>
<reference evidence="2 3" key="1">
    <citation type="submission" date="2019-02" db="EMBL/GenBank/DDBJ databases">
        <title>Deep-cultivation of Planctomycetes and their phenomic and genomic characterization uncovers novel biology.</title>
        <authorList>
            <person name="Wiegand S."/>
            <person name="Jogler M."/>
            <person name="Boedeker C."/>
            <person name="Pinto D."/>
            <person name="Vollmers J."/>
            <person name="Rivas-Marin E."/>
            <person name="Kohn T."/>
            <person name="Peeters S.H."/>
            <person name="Heuer A."/>
            <person name="Rast P."/>
            <person name="Oberbeckmann S."/>
            <person name="Bunk B."/>
            <person name="Jeske O."/>
            <person name="Meyerdierks A."/>
            <person name="Storesund J.E."/>
            <person name="Kallscheuer N."/>
            <person name="Luecker S."/>
            <person name="Lage O.M."/>
            <person name="Pohl T."/>
            <person name="Merkel B.J."/>
            <person name="Hornburger P."/>
            <person name="Mueller R.-W."/>
            <person name="Bruemmer F."/>
            <person name="Labrenz M."/>
            <person name="Spormann A.M."/>
            <person name="Op den Camp H."/>
            <person name="Overmann J."/>
            <person name="Amann R."/>
            <person name="Jetten M.S.M."/>
            <person name="Mascher T."/>
            <person name="Medema M.H."/>
            <person name="Devos D.P."/>
            <person name="Kaster A.-K."/>
            <person name="Ovreas L."/>
            <person name="Rohde M."/>
            <person name="Galperin M.Y."/>
            <person name="Jogler C."/>
        </authorList>
    </citation>
    <scope>NUCLEOTIDE SEQUENCE [LARGE SCALE GENOMIC DNA]</scope>
    <source>
        <strain evidence="2 3">HG15A2</strain>
    </source>
</reference>
<keyword evidence="1" id="KW-0732">Signal</keyword>